<evidence type="ECO:0000259" key="14">
    <source>
        <dbReference type="Pfam" id="PF01699"/>
    </source>
</evidence>
<dbReference type="Gene3D" id="1.20.1420.30">
    <property type="entry name" value="NCX, central ion-binding region"/>
    <property type="match status" value="2"/>
</dbReference>
<evidence type="ECO:0000256" key="8">
    <source>
        <dbReference type="ARBA" id="ARBA00022837"/>
    </source>
</evidence>
<feature type="transmembrane region" description="Helical" evidence="12">
    <location>
        <begin position="347"/>
        <end position="370"/>
    </location>
</feature>
<evidence type="ECO:0000256" key="6">
    <source>
        <dbReference type="ARBA" id="ARBA00022568"/>
    </source>
</evidence>
<evidence type="ECO:0000256" key="10">
    <source>
        <dbReference type="ARBA" id="ARBA00023065"/>
    </source>
</evidence>
<organism evidence="15">
    <name type="scientific">Tetraselmis chuii</name>
    <dbReference type="NCBI Taxonomy" id="63592"/>
    <lineage>
        <taxon>Eukaryota</taxon>
        <taxon>Viridiplantae</taxon>
        <taxon>Chlorophyta</taxon>
        <taxon>core chlorophytes</taxon>
        <taxon>Chlorodendrophyceae</taxon>
        <taxon>Chlorodendrales</taxon>
        <taxon>Chlorodendraceae</taxon>
        <taxon>Tetraselmis</taxon>
    </lineage>
</organism>
<dbReference type="GO" id="GO:0006874">
    <property type="term" value="P:intracellular calcium ion homeostasis"/>
    <property type="evidence" value="ECO:0007669"/>
    <property type="project" value="TreeGrafter"/>
</dbReference>
<dbReference type="PANTHER" id="PTHR31503:SF22">
    <property type="entry name" value="VACUOLAR CALCIUM ION TRANSPORTER"/>
    <property type="match status" value="1"/>
</dbReference>
<evidence type="ECO:0000256" key="1">
    <source>
        <dbReference type="ARBA" id="ARBA00004128"/>
    </source>
</evidence>
<evidence type="ECO:0000256" key="9">
    <source>
        <dbReference type="ARBA" id="ARBA00022989"/>
    </source>
</evidence>
<dbReference type="InterPro" id="IPR004837">
    <property type="entry name" value="NaCa_Exmemb"/>
</dbReference>
<feature type="region of interest" description="Disordered" evidence="13">
    <location>
        <begin position="33"/>
        <end position="54"/>
    </location>
</feature>
<accession>A0A7S1SZJ2</accession>
<evidence type="ECO:0000256" key="12">
    <source>
        <dbReference type="RuleBase" id="RU365028"/>
    </source>
</evidence>
<keyword evidence="5 12" id="KW-0926">Vacuole</keyword>
<reference evidence="15" key="1">
    <citation type="submission" date="2021-01" db="EMBL/GenBank/DDBJ databases">
        <authorList>
            <person name="Corre E."/>
            <person name="Pelletier E."/>
            <person name="Niang G."/>
            <person name="Scheremetjew M."/>
            <person name="Finn R."/>
            <person name="Kale V."/>
            <person name="Holt S."/>
            <person name="Cochrane G."/>
            <person name="Meng A."/>
            <person name="Brown T."/>
            <person name="Cohen L."/>
        </authorList>
    </citation>
    <scope>NUCLEOTIDE SEQUENCE</scope>
    <source>
        <strain evidence="15">PLY429</strain>
    </source>
</reference>
<feature type="transmembrane region" description="Helical" evidence="12">
    <location>
        <begin position="105"/>
        <end position="123"/>
    </location>
</feature>
<keyword evidence="9 12" id="KW-1133">Transmembrane helix</keyword>
<feature type="transmembrane region" description="Helical" evidence="12">
    <location>
        <begin position="438"/>
        <end position="456"/>
    </location>
</feature>
<protein>
    <recommendedName>
        <fullName evidence="12">Vacuolar cation/proton exchanger</fullName>
    </recommendedName>
</protein>
<feature type="transmembrane region" description="Helical" evidence="12">
    <location>
        <begin position="226"/>
        <end position="242"/>
    </location>
</feature>
<evidence type="ECO:0000256" key="5">
    <source>
        <dbReference type="ARBA" id="ARBA00022554"/>
    </source>
</evidence>
<dbReference type="AlphaFoldDB" id="A0A7S1SZJ2"/>
<sequence>MAGLREDVARDLGSTSSREVSLVDLKTTRYDVEVAGSTEPPGVRKRSTPRSTEDEEVFNNLLAEMTPDGNNVGRSSGGAQLHRGVLADGWGPYLKRSLKEMLLSTKLNILLPSILLAMISNAVGWDDGWTFIFSLIGLCPLAERLGYATEQMALYTNPTIGGLLNASFGNITEMVVAMYALKEGLLRVVQLSLLGSILSNMLLVLGCAFFFGGLRFKIQRFAKEGVIASAGLLMLGVLALMLPNVLHATHTELDGTVDDVSLSRFCSVVLLGMYGAYLYFQLVSHRELYESEDVEGGDGEDEEEEAVLGFWGAIAWLAILTLFVTILSDYVVNTIEGAAEQLKMPVAFISTILLPIVGNAAEHASAVMFAMKNKMDISLGVAIGSSTQISVLVIPFTVVVAWGMGIDLDLNLHTFETITLFASVVTVCLFVQDGQSNWLKGLTLILVYVVVGAAFYHHRDVPETDPNVQ</sequence>
<name>A0A7S1SZJ2_9CHLO</name>
<gene>
    <name evidence="15" type="ORF">TCHU04912_LOCUS15469</name>
</gene>
<feature type="transmembrane region" description="Helical" evidence="12">
    <location>
        <begin position="306"/>
        <end position="327"/>
    </location>
</feature>
<evidence type="ECO:0000256" key="2">
    <source>
        <dbReference type="ARBA" id="ARBA00008248"/>
    </source>
</evidence>
<evidence type="ECO:0000256" key="13">
    <source>
        <dbReference type="SAM" id="MobiDB-lite"/>
    </source>
</evidence>
<proteinExistence type="inferred from homology"/>
<evidence type="ECO:0000256" key="11">
    <source>
        <dbReference type="ARBA" id="ARBA00023136"/>
    </source>
</evidence>
<comment type="function">
    <text evidence="12">Vacuolar cation/proton exchanger (CAX). Translocates Ca(2+) and other metal ions into vacuoles using the proton gradient formed by H(+)-ATPase and H(+)-pyrophosphatase.</text>
</comment>
<feature type="domain" description="Sodium/calcium exchanger membrane region" evidence="14">
    <location>
        <begin position="129"/>
        <end position="282"/>
    </location>
</feature>
<evidence type="ECO:0000256" key="4">
    <source>
        <dbReference type="ARBA" id="ARBA00022449"/>
    </source>
</evidence>
<dbReference type="NCBIfam" id="TIGR00378">
    <property type="entry name" value="cax"/>
    <property type="match status" value="1"/>
</dbReference>
<dbReference type="InterPro" id="IPR044880">
    <property type="entry name" value="NCX_ion-bd_dom_sf"/>
</dbReference>
<keyword evidence="6 12" id="KW-0109">Calcium transport</keyword>
<evidence type="ECO:0000256" key="3">
    <source>
        <dbReference type="ARBA" id="ARBA00022448"/>
    </source>
</evidence>
<feature type="transmembrane region" description="Helical" evidence="12">
    <location>
        <begin position="129"/>
        <end position="147"/>
    </location>
</feature>
<dbReference type="FunFam" id="1.20.1420.30:FF:000008">
    <property type="entry name" value="Vacuolar cation/proton exchanger"/>
    <property type="match status" value="1"/>
</dbReference>
<dbReference type="NCBIfam" id="TIGR00846">
    <property type="entry name" value="caca2"/>
    <property type="match status" value="1"/>
</dbReference>
<dbReference type="InterPro" id="IPR004713">
    <property type="entry name" value="CaH_exchang"/>
</dbReference>
<keyword evidence="11 12" id="KW-0472">Membrane</keyword>
<dbReference type="GO" id="GO:0015369">
    <property type="term" value="F:calcium:proton antiporter activity"/>
    <property type="evidence" value="ECO:0007669"/>
    <property type="project" value="UniProtKB-UniRule"/>
</dbReference>
<dbReference type="Pfam" id="PF01699">
    <property type="entry name" value="Na_Ca_ex"/>
    <property type="match status" value="2"/>
</dbReference>
<dbReference type="GO" id="GO:0009705">
    <property type="term" value="C:plant-type vacuole membrane"/>
    <property type="evidence" value="ECO:0007669"/>
    <property type="project" value="TreeGrafter"/>
</dbReference>
<dbReference type="EMBL" id="HBGG01029791">
    <property type="protein sequence ID" value="CAD9213230.1"/>
    <property type="molecule type" value="Transcribed_RNA"/>
</dbReference>
<evidence type="ECO:0000256" key="7">
    <source>
        <dbReference type="ARBA" id="ARBA00022692"/>
    </source>
</evidence>
<feature type="transmembrane region" description="Helical" evidence="12">
    <location>
        <begin position="410"/>
        <end position="431"/>
    </location>
</feature>
<comment type="similarity">
    <text evidence="2">Belongs to the Ca(2+):cation antiporter (CaCA) (TC 2.A.19) family. Cation/proton exchanger (CAX) subfamily.</text>
</comment>
<feature type="domain" description="Sodium/calcium exchanger membrane region" evidence="14">
    <location>
        <begin position="313"/>
        <end position="451"/>
    </location>
</feature>
<keyword evidence="8 12" id="KW-0106">Calcium</keyword>
<keyword evidence="7 12" id="KW-0812">Transmembrane</keyword>
<feature type="transmembrane region" description="Helical" evidence="12">
    <location>
        <begin position="193"/>
        <end position="214"/>
    </location>
</feature>
<comment type="subcellular location">
    <subcellularLocation>
        <location evidence="1">Vacuole membrane</location>
        <topology evidence="1">Multi-pass membrane protein</topology>
    </subcellularLocation>
</comment>
<keyword evidence="3 12" id="KW-0813">Transport</keyword>
<feature type="transmembrane region" description="Helical" evidence="12">
    <location>
        <begin position="159"/>
        <end position="181"/>
    </location>
</feature>
<feature type="transmembrane region" description="Helical" evidence="12">
    <location>
        <begin position="262"/>
        <end position="280"/>
    </location>
</feature>
<evidence type="ECO:0000313" key="15">
    <source>
        <dbReference type="EMBL" id="CAD9213230.1"/>
    </source>
</evidence>
<keyword evidence="4 12" id="KW-0050">Antiport</keyword>
<feature type="transmembrane region" description="Helical" evidence="12">
    <location>
        <begin position="377"/>
        <end position="404"/>
    </location>
</feature>
<dbReference type="InterPro" id="IPR004798">
    <property type="entry name" value="CAX-like"/>
</dbReference>
<keyword evidence="10 12" id="KW-0406">Ion transport</keyword>
<dbReference type="PANTHER" id="PTHR31503">
    <property type="entry name" value="VACUOLAR CALCIUM ION TRANSPORTER"/>
    <property type="match status" value="1"/>
</dbReference>